<keyword evidence="1" id="KW-0472">Membrane</keyword>
<sequence>MQLRTTHIALDAYLSLPPLLSSIASIGFPLVRVTVHSPRPLASFLALCLCLCIVFCHLPHILSNALSIGCRPIDIASLDVRPLCMVGSPISAQEILFAYVDDDRISMLTHFAKNRRSWQIRLLSTRRDCEG</sequence>
<keyword evidence="1" id="KW-1133">Transmembrane helix</keyword>
<evidence type="ECO:0000313" key="2">
    <source>
        <dbReference type="EMBL" id="KAJ7707311.1"/>
    </source>
</evidence>
<protein>
    <submittedName>
        <fullName evidence="2">Uncharacterized protein</fullName>
    </submittedName>
</protein>
<gene>
    <name evidence="2" type="ORF">B0H17DRAFT_514795</name>
</gene>
<comment type="caution">
    <text evidence="2">The sequence shown here is derived from an EMBL/GenBank/DDBJ whole genome shotgun (WGS) entry which is preliminary data.</text>
</comment>
<keyword evidence="3" id="KW-1185">Reference proteome</keyword>
<evidence type="ECO:0000256" key="1">
    <source>
        <dbReference type="SAM" id="Phobius"/>
    </source>
</evidence>
<reference evidence="2" key="1">
    <citation type="submission" date="2023-03" db="EMBL/GenBank/DDBJ databases">
        <title>Massive genome expansion in bonnet fungi (Mycena s.s.) driven by repeated elements and novel gene families across ecological guilds.</title>
        <authorList>
            <consortium name="Lawrence Berkeley National Laboratory"/>
            <person name="Harder C.B."/>
            <person name="Miyauchi S."/>
            <person name="Viragh M."/>
            <person name="Kuo A."/>
            <person name="Thoen E."/>
            <person name="Andreopoulos B."/>
            <person name="Lu D."/>
            <person name="Skrede I."/>
            <person name="Drula E."/>
            <person name="Henrissat B."/>
            <person name="Morin E."/>
            <person name="Kohler A."/>
            <person name="Barry K."/>
            <person name="LaButti K."/>
            <person name="Morin E."/>
            <person name="Salamov A."/>
            <person name="Lipzen A."/>
            <person name="Mereny Z."/>
            <person name="Hegedus B."/>
            <person name="Baldrian P."/>
            <person name="Stursova M."/>
            <person name="Weitz H."/>
            <person name="Taylor A."/>
            <person name="Grigoriev I.V."/>
            <person name="Nagy L.G."/>
            <person name="Martin F."/>
            <person name="Kauserud H."/>
        </authorList>
    </citation>
    <scope>NUCLEOTIDE SEQUENCE</scope>
    <source>
        <strain evidence="2">CBHHK067</strain>
    </source>
</reference>
<dbReference type="AlphaFoldDB" id="A0AAD7M9R6"/>
<keyword evidence="1" id="KW-0812">Transmembrane</keyword>
<name>A0AAD7M9R6_MYCRO</name>
<dbReference type="Proteomes" id="UP001221757">
    <property type="component" value="Unassembled WGS sequence"/>
</dbReference>
<evidence type="ECO:0000313" key="3">
    <source>
        <dbReference type="Proteomes" id="UP001221757"/>
    </source>
</evidence>
<feature type="transmembrane region" description="Helical" evidence="1">
    <location>
        <begin position="41"/>
        <end position="62"/>
    </location>
</feature>
<accession>A0AAD7M9R6</accession>
<dbReference type="EMBL" id="JARKIE010000005">
    <property type="protein sequence ID" value="KAJ7707311.1"/>
    <property type="molecule type" value="Genomic_DNA"/>
</dbReference>
<feature type="transmembrane region" description="Helical" evidence="1">
    <location>
        <begin position="12"/>
        <end position="35"/>
    </location>
</feature>
<organism evidence="2 3">
    <name type="scientific">Mycena rosella</name>
    <name type="common">Pink bonnet</name>
    <name type="synonym">Agaricus rosellus</name>
    <dbReference type="NCBI Taxonomy" id="1033263"/>
    <lineage>
        <taxon>Eukaryota</taxon>
        <taxon>Fungi</taxon>
        <taxon>Dikarya</taxon>
        <taxon>Basidiomycota</taxon>
        <taxon>Agaricomycotina</taxon>
        <taxon>Agaricomycetes</taxon>
        <taxon>Agaricomycetidae</taxon>
        <taxon>Agaricales</taxon>
        <taxon>Marasmiineae</taxon>
        <taxon>Mycenaceae</taxon>
        <taxon>Mycena</taxon>
    </lineage>
</organism>
<proteinExistence type="predicted"/>